<dbReference type="SUPFAM" id="SSF103473">
    <property type="entry name" value="MFS general substrate transporter"/>
    <property type="match status" value="1"/>
</dbReference>
<comment type="caution">
    <text evidence="9">The sequence shown here is derived from an EMBL/GenBank/DDBJ whole genome shotgun (WGS) entry which is preliminary data.</text>
</comment>
<evidence type="ECO:0000256" key="3">
    <source>
        <dbReference type="ARBA" id="ARBA00022475"/>
    </source>
</evidence>
<comment type="subcellular location">
    <subcellularLocation>
        <location evidence="1">Cell membrane</location>
        <topology evidence="1">Multi-pass membrane protein</topology>
    </subcellularLocation>
</comment>
<evidence type="ECO:0000256" key="8">
    <source>
        <dbReference type="SAM" id="Phobius"/>
    </source>
</evidence>
<dbReference type="PANTHER" id="PTHR43045">
    <property type="entry name" value="SHIKIMATE TRANSPORTER"/>
    <property type="match status" value="1"/>
</dbReference>
<sequence length="112" mass="11713">MSPAAASPPSRNLPGLPVEGPPNPGFGRRLARLGRENFFHGSAVSTWLGFACTFVARPFGGLVLGVVGDIFGRKASTFLSIFGMMVGTVGQGILPLLAVRIALFDRAKRGSV</sequence>
<proteinExistence type="predicted"/>
<keyword evidence="2" id="KW-0813">Transport</keyword>
<reference evidence="9 10" key="1">
    <citation type="submission" date="2024-02" db="EMBL/GenBank/DDBJ databases">
        <authorList>
            <person name="Chen Y."/>
            <person name="Shah S."/>
            <person name="Dougan E. K."/>
            <person name="Thang M."/>
            <person name="Chan C."/>
        </authorList>
    </citation>
    <scope>NUCLEOTIDE SEQUENCE [LARGE SCALE GENOMIC DNA]</scope>
</reference>
<feature type="transmembrane region" description="Helical" evidence="8">
    <location>
        <begin position="38"/>
        <end position="59"/>
    </location>
</feature>
<evidence type="ECO:0000256" key="5">
    <source>
        <dbReference type="ARBA" id="ARBA00022989"/>
    </source>
</evidence>
<keyword evidence="5 8" id="KW-1133">Transmembrane helix</keyword>
<evidence type="ECO:0000256" key="4">
    <source>
        <dbReference type="ARBA" id="ARBA00022692"/>
    </source>
</evidence>
<name>A0ABP0S471_9DINO</name>
<dbReference type="InterPro" id="IPR036259">
    <property type="entry name" value="MFS_trans_sf"/>
</dbReference>
<dbReference type="Pfam" id="PF00083">
    <property type="entry name" value="Sugar_tr"/>
    <property type="match status" value="1"/>
</dbReference>
<dbReference type="InterPro" id="IPR005828">
    <property type="entry name" value="MFS_sugar_transport-like"/>
</dbReference>
<organism evidence="9 10">
    <name type="scientific">Durusdinium trenchii</name>
    <dbReference type="NCBI Taxonomy" id="1381693"/>
    <lineage>
        <taxon>Eukaryota</taxon>
        <taxon>Sar</taxon>
        <taxon>Alveolata</taxon>
        <taxon>Dinophyceae</taxon>
        <taxon>Suessiales</taxon>
        <taxon>Symbiodiniaceae</taxon>
        <taxon>Durusdinium</taxon>
    </lineage>
</organism>
<evidence type="ECO:0000256" key="7">
    <source>
        <dbReference type="SAM" id="MobiDB-lite"/>
    </source>
</evidence>
<keyword evidence="3" id="KW-1003">Cell membrane</keyword>
<evidence type="ECO:0008006" key="11">
    <source>
        <dbReference type="Google" id="ProtNLM"/>
    </source>
</evidence>
<protein>
    <recommendedName>
        <fullName evidence="11">MFS transporter</fullName>
    </recommendedName>
</protein>
<evidence type="ECO:0000313" key="10">
    <source>
        <dbReference type="Proteomes" id="UP001642484"/>
    </source>
</evidence>
<accession>A0ABP0S471</accession>
<gene>
    <name evidence="9" type="ORF">CCMP2556_LOCUS50027</name>
</gene>
<dbReference type="Gene3D" id="1.20.1250.20">
    <property type="entry name" value="MFS general substrate transporter like domains"/>
    <property type="match status" value="1"/>
</dbReference>
<keyword evidence="4 8" id="KW-0812">Transmembrane</keyword>
<dbReference type="EMBL" id="CAXAMN010026937">
    <property type="protein sequence ID" value="CAK9107124.1"/>
    <property type="molecule type" value="Genomic_DNA"/>
</dbReference>
<evidence type="ECO:0000256" key="6">
    <source>
        <dbReference type="ARBA" id="ARBA00023136"/>
    </source>
</evidence>
<evidence type="ECO:0000256" key="1">
    <source>
        <dbReference type="ARBA" id="ARBA00004651"/>
    </source>
</evidence>
<feature type="region of interest" description="Disordered" evidence="7">
    <location>
        <begin position="1"/>
        <end position="23"/>
    </location>
</feature>
<keyword evidence="6 8" id="KW-0472">Membrane</keyword>
<evidence type="ECO:0000313" key="9">
    <source>
        <dbReference type="EMBL" id="CAK9107124.1"/>
    </source>
</evidence>
<dbReference type="Proteomes" id="UP001642484">
    <property type="component" value="Unassembled WGS sequence"/>
</dbReference>
<feature type="transmembrane region" description="Helical" evidence="8">
    <location>
        <begin position="79"/>
        <end position="103"/>
    </location>
</feature>
<keyword evidence="10" id="KW-1185">Reference proteome</keyword>
<evidence type="ECO:0000256" key="2">
    <source>
        <dbReference type="ARBA" id="ARBA00022448"/>
    </source>
</evidence>
<dbReference type="PANTHER" id="PTHR43045:SF1">
    <property type="entry name" value="SHIKIMATE TRANSPORTER"/>
    <property type="match status" value="1"/>
</dbReference>